<dbReference type="RefSeq" id="XP_018013289.1">
    <property type="nucleotide sequence ID" value="XM_018157800.2"/>
</dbReference>
<dbReference type="GeneID" id="108670336"/>
<evidence type="ECO:0000313" key="3">
    <source>
        <dbReference type="RefSeq" id="XP_018013290.1"/>
    </source>
</evidence>
<dbReference type="InterPro" id="IPR016186">
    <property type="entry name" value="C-type_lectin-like/link_sf"/>
</dbReference>
<sequence>MTPLDGCLRSNSDNTGLVFNDYAETPYDRELMPQRLTCCNKIIAGHCVEITARSNPPDWSEDVSYCEAKTRCEALGLQLASYELQTNTEIQEYALTKSKTFSGTGSYFWINTQLGEGGYYRWLPDGQNVTLPVYGGVNPSKKCAVFDASAKDINPVDCKTLYEELALCIGPNTSLKQC</sequence>
<evidence type="ECO:0000313" key="2">
    <source>
        <dbReference type="RefSeq" id="XP_018013289.1"/>
    </source>
</evidence>
<protein>
    <submittedName>
        <fullName evidence="2">Uncharacterized protein LOC108670336 isoform X1</fullName>
    </submittedName>
    <submittedName>
        <fullName evidence="3">Uncharacterized protein LOC108670336 isoform X2</fullName>
    </submittedName>
</protein>
<name>A0A8B7NI24_HYAAZ</name>
<gene>
    <name evidence="2 3" type="primary">LOC108670336</name>
</gene>
<dbReference type="RefSeq" id="XP_018013290.1">
    <property type="nucleotide sequence ID" value="XM_018157801.2"/>
</dbReference>
<reference evidence="2 3" key="1">
    <citation type="submission" date="2025-04" db="UniProtKB">
        <authorList>
            <consortium name="RefSeq"/>
        </authorList>
    </citation>
    <scope>IDENTIFICATION</scope>
    <source>
        <tissue evidence="2 3">Whole organism</tissue>
    </source>
</reference>
<keyword evidence="1" id="KW-1185">Reference proteome</keyword>
<dbReference type="SUPFAM" id="SSF56436">
    <property type="entry name" value="C-type lectin-like"/>
    <property type="match status" value="1"/>
</dbReference>
<dbReference type="Proteomes" id="UP000694843">
    <property type="component" value="Unplaced"/>
</dbReference>
<proteinExistence type="predicted"/>
<dbReference type="AlphaFoldDB" id="A0A8B7NI24"/>
<dbReference type="KEGG" id="hazt:108670336"/>
<evidence type="ECO:0000313" key="1">
    <source>
        <dbReference type="Proteomes" id="UP000694843"/>
    </source>
</evidence>
<dbReference type="Gene3D" id="3.10.100.10">
    <property type="entry name" value="Mannose-Binding Protein A, subunit A"/>
    <property type="match status" value="1"/>
</dbReference>
<dbReference type="CDD" id="cd00037">
    <property type="entry name" value="CLECT"/>
    <property type="match status" value="1"/>
</dbReference>
<organism evidence="1 2">
    <name type="scientific">Hyalella azteca</name>
    <name type="common">Amphipod</name>
    <dbReference type="NCBI Taxonomy" id="294128"/>
    <lineage>
        <taxon>Eukaryota</taxon>
        <taxon>Metazoa</taxon>
        <taxon>Ecdysozoa</taxon>
        <taxon>Arthropoda</taxon>
        <taxon>Crustacea</taxon>
        <taxon>Multicrustacea</taxon>
        <taxon>Malacostraca</taxon>
        <taxon>Eumalacostraca</taxon>
        <taxon>Peracarida</taxon>
        <taxon>Amphipoda</taxon>
        <taxon>Senticaudata</taxon>
        <taxon>Talitrida</taxon>
        <taxon>Talitroidea</taxon>
        <taxon>Hyalellidae</taxon>
        <taxon>Hyalella</taxon>
    </lineage>
</organism>
<accession>A0A8B7NI24</accession>
<dbReference type="InterPro" id="IPR016187">
    <property type="entry name" value="CTDL_fold"/>
</dbReference>